<dbReference type="RefSeq" id="WP_377854048.1">
    <property type="nucleotide sequence ID" value="NZ_JBHLZU010000018.1"/>
</dbReference>
<keyword evidence="1" id="KW-0732">Signal</keyword>
<keyword evidence="3" id="KW-1185">Reference proteome</keyword>
<evidence type="ECO:0000313" key="2">
    <source>
        <dbReference type="EMBL" id="MFB9906175.1"/>
    </source>
</evidence>
<proteinExistence type="predicted"/>
<evidence type="ECO:0000256" key="1">
    <source>
        <dbReference type="SAM" id="SignalP"/>
    </source>
</evidence>
<dbReference type="Proteomes" id="UP001589693">
    <property type="component" value="Unassembled WGS sequence"/>
</dbReference>
<reference evidence="2 3" key="1">
    <citation type="submission" date="2024-09" db="EMBL/GenBank/DDBJ databases">
        <authorList>
            <person name="Sun Q."/>
            <person name="Mori K."/>
        </authorList>
    </citation>
    <scope>NUCLEOTIDE SEQUENCE [LARGE SCALE GENOMIC DNA]</scope>
    <source>
        <strain evidence="2 3">TBRC 7907</strain>
    </source>
</reference>
<name>A0ABV5ZZ56_9PSEU</name>
<comment type="caution">
    <text evidence="2">The sequence shown here is derived from an EMBL/GenBank/DDBJ whole genome shotgun (WGS) entry which is preliminary data.</text>
</comment>
<organism evidence="2 3">
    <name type="scientific">Allokutzneria oryzae</name>
    <dbReference type="NCBI Taxonomy" id="1378989"/>
    <lineage>
        <taxon>Bacteria</taxon>
        <taxon>Bacillati</taxon>
        <taxon>Actinomycetota</taxon>
        <taxon>Actinomycetes</taxon>
        <taxon>Pseudonocardiales</taxon>
        <taxon>Pseudonocardiaceae</taxon>
        <taxon>Allokutzneria</taxon>
    </lineage>
</organism>
<sequence length="124" mass="12992">MRKQATVLGLAALVAGATLLAPGTALASSSNCQTHSNGKVCAHKTGNQIEVTYTKTSGGEVWVKLGYRQGSSYKWDSTYRPARSGQSQTVKLSFSHVANTCVQGAVLPEGSEVANALKSKSFCP</sequence>
<dbReference type="EMBL" id="JBHLZU010000018">
    <property type="protein sequence ID" value="MFB9906175.1"/>
    <property type="molecule type" value="Genomic_DNA"/>
</dbReference>
<feature type="chain" id="PRO_5047184174" description="Secreted protein" evidence="1">
    <location>
        <begin position="28"/>
        <end position="124"/>
    </location>
</feature>
<accession>A0ABV5ZZ56</accession>
<gene>
    <name evidence="2" type="ORF">ACFFQA_19740</name>
</gene>
<protein>
    <recommendedName>
        <fullName evidence="4">Secreted protein</fullName>
    </recommendedName>
</protein>
<evidence type="ECO:0008006" key="4">
    <source>
        <dbReference type="Google" id="ProtNLM"/>
    </source>
</evidence>
<evidence type="ECO:0000313" key="3">
    <source>
        <dbReference type="Proteomes" id="UP001589693"/>
    </source>
</evidence>
<feature type="signal peptide" evidence="1">
    <location>
        <begin position="1"/>
        <end position="27"/>
    </location>
</feature>